<evidence type="ECO:0000313" key="2">
    <source>
        <dbReference type="Proteomes" id="UP001372338"/>
    </source>
</evidence>
<keyword evidence="2" id="KW-1185">Reference proteome</keyword>
<evidence type="ECO:0000313" key="1">
    <source>
        <dbReference type="EMBL" id="KAK7243604.1"/>
    </source>
</evidence>
<protein>
    <submittedName>
        <fullName evidence="1">Uncharacterized protein</fullName>
    </submittedName>
</protein>
<sequence>MRLTTLCNIVMINKMVNNYFWELLDAEIQWIVSAKHKLARKKYKKMVKGEAVLEVGEDEGWNFDDGGGNKDGDDDNGVVRLEWVMKEKGKIDFLSQFILQI</sequence>
<gene>
    <name evidence="1" type="ORF">RIF29_38410</name>
</gene>
<organism evidence="1 2">
    <name type="scientific">Crotalaria pallida</name>
    <name type="common">Smooth rattlebox</name>
    <name type="synonym">Crotalaria striata</name>
    <dbReference type="NCBI Taxonomy" id="3830"/>
    <lineage>
        <taxon>Eukaryota</taxon>
        <taxon>Viridiplantae</taxon>
        <taxon>Streptophyta</taxon>
        <taxon>Embryophyta</taxon>
        <taxon>Tracheophyta</taxon>
        <taxon>Spermatophyta</taxon>
        <taxon>Magnoliopsida</taxon>
        <taxon>eudicotyledons</taxon>
        <taxon>Gunneridae</taxon>
        <taxon>Pentapetalae</taxon>
        <taxon>rosids</taxon>
        <taxon>fabids</taxon>
        <taxon>Fabales</taxon>
        <taxon>Fabaceae</taxon>
        <taxon>Papilionoideae</taxon>
        <taxon>50 kb inversion clade</taxon>
        <taxon>genistoids sensu lato</taxon>
        <taxon>core genistoids</taxon>
        <taxon>Crotalarieae</taxon>
        <taxon>Crotalaria</taxon>
    </lineage>
</organism>
<reference evidence="1 2" key="1">
    <citation type="submission" date="2024-01" db="EMBL/GenBank/DDBJ databases">
        <title>The genomes of 5 underutilized Papilionoideae crops provide insights into root nodulation and disease resistanc.</title>
        <authorList>
            <person name="Yuan L."/>
        </authorList>
    </citation>
    <scope>NUCLEOTIDE SEQUENCE [LARGE SCALE GENOMIC DNA]</scope>
    <source>
        <strain evidence="1">ZHUSHIDOU_FW_LH</strain>
        <tissue evidence="1">Leaf</tissue>
    </source>
</reference>
<dbReference type="Proteomes" id="UP001372338">
    <property type="component" value="Unassembled WGS sequence"/>
</dbReference>
<accession>A0AAN9DZ58</accession>
<dbReference type="EMBL" id="JAYWIO010000008">
    <property type="protein sequence ID" value="KAK7243604.1"/>
    <property type="molecule type" value="Genomic_DNA"/>
</dbReference>
<name>A0AAN9DZ58_CROPI</name>
<proteinExistence type="predicted"/>
<comment type="caution">
    <text evidence="1">The sequence shown here is derived from an EMBL/GenBank/DDBJ whole genome shotgun (WGS) entry which is preliminary data.</text>
</comment>
<dbReference type="AlphaFoldDB" id="A0AAN9DZ58"/>